<feature type="compositionally biased region" description="Low complexity" evidence="8">
    <location>
        <begin position="11"/>
        <end position="22"/>
    </location>
</feature>
<keyword evidence="11" id="KW-1185">Reference proteome</keyword>
<dbReference type="InterPro" id="IPR000515">
    <property type="entry name" value="MetI-like"/>
</dbReference>
<evidence type="ECO:0000256" key="6">
    <source>
        <dbReference type="ARBA" id="ARBA00023136"/>
    </source>
</evidence>
<dbReference type="Gene3D" id="1.10.3720.10">
    <property type="entry name" value="MetI-like"/>
    <property type="match status" value="1"/>
</dbReference>
<evidence type="ECO:0000259" key="9">
    <source>
        <dbReference type="PROSITE" id="PS50928"/>
    </source>
</evidence>
<dbReference type="SUPFAM" id="SSF161098">
    <property type="entry name" value="MetI-like"/>
    <property type="match status" value="1"/>
</dbReference>
<name>A0ABW8C8I3_9ACTN</name>
<keyword evidence="4 7" id="KW-0812">Transmembrane</keyword>
<keyword evidence="3" id="KW-1003">Cell membrane</keyword>
<evidence type="ECO:0000256" key="5">
    <source>
        <dbReference type="ARBA" id="ARBA00022989"/>
    </source>
</evidence>
<comment type="similarity">
    <text evidence="7">Belongs to the binding-protein-dependent transport system permease family.</text>
</comment>
<feature type="region of interest" description="Disordered" evidence="8">
    <location>
        <begin position="11"/>
        <end position="35"/>
    </location>
</feature>
<dbReference type="Pfam" id="PF00528">
    <property type="entry name" value="BPD_transp_1"/>
    <property type="match status" value="1"/>
</dbReference>
<proteinExistence type="inferred from homology"/>
<accession>A0ABW8C8I3</accession>
<keyword evidence="2 7" id="KW-0813">Transport</keyword>
<dbReference type="EMBL" id="JBITYG010000005">
    <property type="protein sequence ID" value="MFI9102756.1"/>
    <property type="molecule type" value="Genomic_DNA"/>
</dbReference>
<dbReference type="InterPro" id="IPR035906">
    <property type="entry name" value="MetI-like_sf"/>
</dbReference>
<evidence type="ECO:0000313" key="10">
    <source>
        <dbReference type="EMBL" id="MFI9102756.1"/>
    </source>
</evidence>
<reference evidence="10 11" key="1">
    <citation type="submission" date="2024-10" db="EMBL/GenBank/DDBJ databases">
        <title>The Natural Products Discovery Center: Release of the First 8490 Sequenced Strains for Exploring Actinobacteria Biosynthetic Diversity.</title>
        <authorList>
            <person name="Kalkreuter E."/>
            <person name="Kautsar S.A."/>
            <person name="Yang D."/>
            <person name="Bader C.D."/>
            <person name="Teijaro C.N."/>
            <person name="Fluegel L."/>
            <person name="Davis C.M."/>
            <person name="Simpson J.R."/>
            <person name="Lauterbach L."/>
            <person name="Steele A.D."/>
            <person name="Gui C."/>
            <person name="Meng S."/>
            <person name="Li G."/>
            <person name="Viehrig K."/>
            <person name="Ye F."/>
            <person name="Su P."/>
            <person name="Kiefer A.F."/>
            <person name="Nichols A."/>
            <person name="Cepeda A.J."/>
            <person name="Yan W."/>
            <person name="Fan B."/>
            <person name="Jiang Y."/>
            <person name="Adhikari A."/>
            <person name="Zheng C.-J."/>
            <person name="Schuster L."/>
            <person name="Cowan T.M."/>
            <person name="Smanski M.J."/>
            <person name="Chevrette M.G."/>
            <person name="De Carvalho L.P.S."/>
            <person name="Shen B."/>
        </authorList>
    </citation>
    <scope>NUCLEOTIDE SEQUENCE [LARGE SCALE GENOMIC DNA]</scope>
    <source>
        <strain evidence="10 11">NPDC053399</strain>
    </source>
</reference>
<evidence type="ECO:0000313" key="11">
    <source>
        <dbReference type="Proteomes" id="UP001614394"/>
    </source>
</evidence>
<evidence type="ECO:0000256" key="4">
    <source>
        <dbReference type="ARBA" id="ARBA00022692"/>
    </source>
</evidence>
<dbReference type="PROSITE" id="PS50928">
    <property type="entry name" value="ABC_TM1"/>
    <property type="match status" value="1"/>
</dbReference>
<evidence type="ECO:0000256" key="7">
    <source>
        <dbReference type="RuleBase" id="RU363032"/>
    </source>
</evidence>
<evidence type="ECO:0000256" key="1">
    <source>
        <dbReference type="ARBA" id="ARBA00004651"/>
    </source>
</evidence>
<dbReference type="CDD" id="cd06261">
    <property type="entry name" value="TM_PBP2"/>
    <property type="match status" value="1"/>
</dbReference>
<dbReference type="Proteomes" id="UP001614394">
    <property type="component" value="Unassembled WGS sequence"/>
</dbReference>
<keyword evidence="5 7" id="KW-1133">Transmembrane helix</keyword>
<feature type="transmembrane region" description="Helical" evidence="7">
    <location>
        <begin position="210"/>
        <end position="231"/>
    </location>
</feature>
<evidence type="ECO:0000256" key="2">
    <source>
        <dbReference type="ARBA" id="ARBA00022448"/>
    </source>
</evidence>
<feature type="transmembrane region" description="Helical" evidence="7">
    <location>
        <begin position="265"/>
        <end position="287"/>
    </location>
</feature>
<organism evidence="10 11">
    <name type="scientific">Streptomyces fildesensis</name>
    <dbReference type="NCBI Taxonomy" id="375757"/>
    <lineage>
        <taxon>Bacteria</taxon>
        <taxon>Bacillati</taxon>
        <taxon>Actinomycetota</taxon>
        <taxon>Actinomycetes</taxon>
        <taxon>Kitasatosporales</taxon>
        <taxon>Streptomycetaceae</taxon>
        <taxon>Streptomyces</taxon>
    </lineage>
</organism>
<gene>
    <name evidence="10" type="ORF">ACIGXA_19765</name>
</gene>
<sequence length="302" mass="31872">MPDVLAEAVAPPLAGGATAPSAGSPPPVQDREGLVDAASLSRPRRTLVRLPRPVRRLAGPLLVVLTWQLLGTFGIVNDRVLAPPSAVLSAAWELGRTGELADHLLASLTRVVSGLSIGVSAGVVLAVVAGLFRLGDELVDSTMQVLRALPVLGLLPLVIIWFGVGETPKIALVAFGTAFPVYVNTYAAIRGVDNRLVESARTVGLGRLGLVRHVILPGAVPGFLVGLRFALTGAWLVMIIAEQLNATNGIGYLMNQAQSWYRTDIIVLGLLIYGLLGLTADGLVRLLERRLLAWRRGFEGGA</sequence>
<keyword evidence="6 7" id="KW-0472">Membrane</keyword>
<evidence type="ECO:0000256" key="3">
    <source>
        <dbReference type="ARBA" id="ARBA00022475"/>
    </source>
</evidence>
<feature type="domain" description="ABC transmembrane type-1" evidence="9">
    <location>
        <begin position="104"/>
        <end position="284"/>
    </location>
</feature>
<dbReference type="PANTHER" id="PTHR30151:SF38">
    <property type="entry name" value="ALIPHATIC SULFONATES TRANSPORT PERMEASE PROTEIN SSUC-RELATED"/>
    <property type="match status" value="1"/>
</dbReference>
<protein>
    <submittedName>
        <fullName evidence="10">ABC transporter permease</fullName>
    </submittedName>
</protein>
<evidence type="ECO:0000256" key="8">
    <source>
        <dbReference type="SAM" id="MobiDB-lite"/>
    </source>
</evidence>
<dbReference type="PANTHER" id="PTHR30151">
    <property type="entry name" value="ALKANE SULFONATE ABC TRANSPORTER-RELATED, MEMBRANE SUBUNIT"/>
    <property type="match status" value="1"/>
</dbReference>
<comment type="caution">
    <text evidence="10">The sequence shown here is derived from an EMBL/GenBank/DDBJ whole genome shotgun (WGS) entry which is preliminary data.</text>
</comment>
<feature type="transmembrane region" description="Helical" evidence="7">
    <location>
        <begin position="111"/>
        <end position="132"/>
    </location>
</feature>
<feature type="transmembrane region" description="Helical" evidence="7">
    <location>
        <begin position="57"/>
        <end position="76"/>
    </location>
</feature>
<feature type="transmembrane region" description="Helical" evidence="7">
    <location>
        <begin position="170"/>
        <end position="189"/>
    </location>
</feature>
<dbReference type="RefSeq" id="WP_399650797.1">
    <property type="nucleotide sequence ID" value="NZ_JBITYG010000005.1"/>
</dbReference>
<comment type="subcellular location">
    <subcellularLocation>
        <location evidence="1 7">Cell membrane</location>
        <topology evidence="1 7">Multi-pass membrane protein</topology>
    </subcellularLocation>
</comment>
<feature type="transmembrane region" description="Helical" evidence="7">
    <location>
        <begin position="144"/>
        <end position="164"/>
    </location>
</feature>